<evidence type="ECO:0000313" key="1">
    <source>
        <dbReference type="EMBL" id="MER2490482.1"/>
    </source>
</evidence>
<dbReference type="RefSeq" id="WP_246072338.1">
    <property type="nucleotide sequence ID" value="NZ_CP041660.1"/>
</dbReference>
<sequence length="70" mass="7768">MCGRLNVIADPLSQLVSEQLGLNFQTTSNTDLKPTQKVACVIPQNGQFIQKNLSWGIKPQWSKTLLINAK</sequence>
<name>A0ABV1RCJ6_9ALTE</name>
<dbReference type="Proteomes" id="UP001467690">
    <property type="component" value="Unassembled WGS sequence"/>
</dbReference>
<accession>A0ABV1RCJ6</accession>
<evidence type="ECO:0000313" key="2">
    <source>
        <dbReference type="Proteomes" id="UP001467690"/>
    </source>
</evidence>
<dbReference type="InterPro" id="IPR036590">
    <property type="entry name" value="SRAP-like"/>
</dbReference>
<reference evidence="1 2" key="1">
    <citation type="submission" date="2024-06" db="EMBL/GenBank/DDBJ databases">
        <authorList>
            <person name="Chen R.Y."/>
        </authorList>
    </citation>
    <scope>NUCLEOTIDE SEQUENCE [LARGE SCALE GENOMIC DNA]</scope>
    <source>
        <strain evidence="1 2">D2</strain>
    </source>
</reference>
<gene>
    <name evidence="1" type="ORF">ABS311_01105</name>
</gene>
<dbReference type="SUPFAM" id="SSF143081">
    <property type="entry name" value="BB1717-like"/>
    <property type="match status" value="1"/>
</dbReference>
<protein>
    <submittedName>
        <fullName evidence="1">SOS response-associated peptidase</fullName>
    </submittedName>
</protein>
<dbReference type="Gene3D" id="3.90.1680.10">
    <property type="entry name" value="SOS response associated peptidase-like"/>
    <property type="match status" value="1"/>
</dbReference>
<keyword evidence="2" id="KW-1185">Reference proteome</keyword>
<dbReference type="EMBL" id="JBELOE010000054">
    <property type="protein sequence ID" value="MER2490482.1"/>
    <property type="molecule type" value="Genomic_DNA"/>
</dbReference>
<proteinExistence type="predicted"/>
<comment type="caution">
    <text evidence="1">The sequence shown here is derived from an EMBL/GenBank/DDBJ whole genome shotgun (WGS) entry which is preliminary data.</text>
</comment>
<organism evidence="1 2">
    <name type="scientific">Catenovulum sediminis</name>
    <dbReference type="NCBI Taxonomy" id="1740262"/>
    <lineage>
        <taxon>Bacteria</taxon>
        <taxon>Pseudomonadati</taxon>
        <taxon>Pseudomonadota</taxon>
        <taxon>Gammaproteobacteria</taxon>
        <taxon>Alteromonadales</taxon>
        <taxon>Alteromonadaceae</taxon>
        <taxon>Catenovulum</taxon>
    </lineage>
</organism>